<protein>
    <recommendedName>
        <fullName evidence="7 8">UDP-N-acetylmuramoylalanine--D-glutamate ligase</fullName>
        <ecNumber evidence="7 8">6.3.2.9</ecNumber>
    </recommendedName>
    <alternativeName>
        <fullName evidence="7">D-glutamic acid-adding enzyme</fullName>
    </alternativeName>
    <alternativeName>
        <fullName evidence="7">UDP-N-acetylmuramoyl-L-alanyl-D-glutamate synthetase</fullName>
    </alternativeName>
</protein>
<dbReference type="SUPFAM" id="SSF53244">
    <property type="entry name" value="MurD-like peptide ligases, peptide-binding domain"/>
    <property type="match status" value="1"/>
</dbReference>
<evidence type="ECO:0000256" key="8">
    <source>
        <dbReference type="RuleBase" id="RU003664"/>
    </source>
</evidence>
<dbReference type="EC" id="6.3.2.9" evidence="7 8"/>
<feature type="domain" description="Mur ligase C-terminal" evidence="9">
    <location>
        <begin position="309"/>
        <end position="422"/>
    </location>
</feature>
<keyword evidence="3 7" id="KW-0963">Cytoplasm</keyword>
<comment type="function">
    <text evidence="7 8">Cell wall formation. Catalyzes the addition of glutamate to the nucleotide precursor UDP-N-acetylmuramoyl-L-alanine (UMA).</text>
</comment>
<dbReference type="InterPro" id="IPR013221">
    <property type="entry name" value="Mur_ligase_cen"/>
</dbReference>
<evidence type="ECO:0000256" key="6">
    <source>
        <dbReference type="ARBA" id="ARBA00022840"/>
    </source>
</evidence>
<comment type="catalytic activity">
    <reaction evidence="7 8">
        <text>UDP-N-acetyl-alpha-D-muramoyl-L-alanine + D-glutamate + ATP = UDP-N-acetyl-alpha-D-muramoyl-L-alanyl-D-glutamate + ADP + phosphate + H(+)</text>
        <dbReference type="Rhea" id="RHEA:16429"/>
        <dbReference type="ChEBI" id="CHEBI:15378"/>
        <dbReference type="ChEBI" id="CHEBI:29986"/>
        <dbReference type="ChEBI" id="CHEBI:30616"/>
        <dbReference type="ChEBI" id="CHEBI:43474"/>
        <dbReference type="ChEBI" id="CHEBI:83898"/>
        <dbReference type="ChEBI" id="CHEBI:83900"/>
        <dbReference type="ChEBI" id="CHEBI:456216"/>
        <dbReference type="EC" id="6.3.2.9"/>
    </reaction>
</comment>
<gene>
    <name evidence="7 11" type="primary">murD</name>
    <name evidence="11" type="ORF">DDZ16_02685</name>
</gene>
<evidence type="ECO:0000256" key="4">
    <source>
        <dbReference type="ARBA" id="ARBA00022598"/>
    </source>
</evidence>
<keyword evidence="7 8" id="KW-0961">Cell wall biogenesis/degradation</keyword>
<dbReference type="GO" id="GO:0005524">
    <property type="term" value="F:ATP binding"/>
    <property type="evidence" value="ECO:0007669"/>
    <property type="project" value="UniProtKB-UniRule"/>
</dbReference>
<keyword evidence="7 8" id="KW-0132">Cell division</keyword>
<keyword evidence="7 8" id="KW-0133">Cell shape</keyword>
<dbReference type="RefSeq" id="WP_109262859.1">
    <property type="nucleotide sequence ID" value="NZ_QEWP01000001.1"/>
</dbReference>
<dbReference type="GO" id="GO:0071555">
    <property type="term" value="P:cell wall organization"/>
    <property type="evidence" value="ECO:0007669"/>
    <property type="project" value="UniProtKB-KW"/>
</dbReference>
<dbReference type="GO" id="GO:0051301">
    <property type="term" value="P:cell division"/>
    <property type="evidence" value="ECO:0007669"/>
    <property type="project" value="UniProtKB-KW"/>
</dbReference>
<feature type="domain" description="Mur ligase central" evidence="10">
    <location>
        <begin position="108"/>
        <end position="286"/>
    </location>
</feature>
<dbReference type="UniPathway" id="UPA00219"/>
<dbReference type="InterPro" id="IPR004101">
    <property type="entry name" value="Mur_ligase_C"/>
</dbReference>
<dbReference type="OrthoDB" id="9809796at2"/>
<dbReference type="EMBL" id="QEWP01000001">
    <property type="protein sequence ID" value="PWE01409.1"/>
    <property type="molecule type" value="Genomic_DNA"/>
</dbReference>
<feature type="binding site" evidence="7">
    <location>
        <begin position="110"/>
        <end position="116"/>
    </location>
    <ligand>
        <name>ATP</name>
        <dbReference type="ChEBI" id="CHEBI:30616"/>
    </ligand>
</feature>
<accession>A0A2U2BEB9</accession>
<evidence type="ECO:0000313" key="12">
    <source>
        <dbReference type="Proteomes" id="UP000244956"/>
    </source>
</evidence>
<evidence type="ECO:0000256" key="5">
    <source>
        <dbReference type="ARBA" id="ARBA00022741"/>
    </source>
</evidence>
<dbReference type="SUPFAM" id="SSF53623">
    <property type="entry name" value="MurD-like peptide ligases, catalytic domain"/>
    <property type="match status" value="1"/>
</dbReference>
<dbReference type="InterPro" id="IPR036565">
    <property type="entry name" value="Mur-like_cat_sf"/>
</dbReference>
<proteinExistence type="inferred from homology"/>
<dbReference type="PANTHER" id="PTHR43692:SF1">
    <property type="entry name" value="UDP-N-ACETYLMURAMOYLALANINE--D-GLUTAMATE LIGASE"/>
    <property type="match status" value="1"/>
</dbReference>
<evidence type="ECO:0000256" key="7">
    <source>
        <dbReference type="HAMAP-Rule" id="MF_00639"/>
    </source>
</evidence>
<dbReference type="Pfam" id="PF02875">
    <property type="entry name" value="Mur_ligase_C"/>
    <property type="match status" value="1"/>
</dbReference>
<evidence type="ECO:0000256" key="2">
    <source>
        <dbReference type="ARBA" id="ARBA00004752"/>
    </source>
</evidence>
<dbReference type="SUPFAM" id="SSF51984">
    <property type="entry name" value="MurCD N-terminal domain"/>
    <property type="match status" value="1"/>
</dbReference>
<dbReference type="Proteomes" id="UP000244956">
    <property type="component" value="Unassembled WGS sequence"/>
</dbReference>
<dbReference type="PANTHER" id="PTHR43692">
    <property type="entry name" value="UDP-N-ACETYLMURAMOYLALANINE--D-GLUTAMATE LIGASE"/>
    <property type="match status" value="1"/>
</dbReference>
<dbReference type="GO" id="GO:0008764">
    <property type="term" value="F:UDP-N-acetylmuramoylalanine-D-glutamate ligase activity"/>
    <property type="evidence" value="ECO:0007669"/>
    <property type="project" value="UniProtKB-UniRule"/>
</dbReference>
<dbReference type="GO" id="GO:0008360">
    <property type="term" value="P:regulation of cell shape"/>
    <property type="evidence" value="ECO:0007669"/>
    <property type="project" value="UniProtKB-KW"/>
</dbReference>
<comment type="subcellular location">
    <subcellularLocation>
        <location evidence="1 7 8">Cytoplasm</location>
    </subcellularLocation>
</comment>
<dbReference type="Pfam" id="PF21799">
    <property type="entry name" value="MurD-like_N"/>
    <property type="match status" value="1"/>
</dbReference>
<evidence type="ECO:0000256" key="1">
    <source>
        <dbReference type="ARBA" id="ARBA00004496"/>
    </source>
</evidence>
<organism evidence="11 12">
    <name type="scientific">Marinilabilia rubra</name>
    <dbReference type="NCBI Taxonomy" id="2162893"/>
    <lineage>
        <taxon>Bacteria</taxon>
        <taxon>Pseudomonadati</taxon>
        <taxon>Bacteroidota</taxon>
        <taxon>Bacteroidia</taxon>
        <taxon>Marinilabiliales</taxon>
        <taxon>Marinilabiliaceae</taxon>
        <taxon>Marinilabilia</taxon>
    </lineage>
</organism>
<dbReference type="NCBIfam" id="TIGR01087">
    <property type="entry name" value="murD"/>
    <property type="match status" value="1"/>
</dbReference>
<evidence type="ECO:0000256" key="3">
    <source>
        <dbReference type="ARBA" id="ARBA00022490"/>
    </source>
</evidence>
<dbReference type="HAMAP" id="MF_00639">
    <property type="entry name" value="MurD"/>
    <property type="match status" value="1"/>
</dbReference>
<reference evidence="11 12" key="1">
    <citation type="submission" date="2018-05" db="EMBL/GenBank/DDBJ databases">
        <title>Marinilabilia rubrum sp. nov., isolated from saltern sediment.</title>
        <authorList>
            <person name="Zhang R."/>
        </authorList>
    </citation>
    <scope>NUCLEOTIDE SEQUENCE [LARGE SCALE GENOMIC DNA]</scope>
    <source>
        <strain evidence="11 12">WTE16</strain>
    </source>
</reference>
<dbReference type="Pfam" id="PF08245">
    <property type="entry name" value="Mur_ligase_M"/>
    <property type="match status" value="1"/>
</dbReference>
<dbReference type="AlphaFoldDB" id="A0A2U2BEB9"/>
<dbReference type="GO" id="GO:0005737">
    <property type="term" value="C:cytoplasm"/>
    <property type="evidence" value="ECO:0007669"/>
    <property type="project" value="UniProtKB-SubCell"/>
</dbReference>
<sequence length="447" mass="48909">MNKELIVLGAGESGTGAAMLAKSKGFRVFVSDCGRIKPQFQAELEEAGIEFECQKHSEERILEAGEVIKSPGIPDHSPLIRKIRTKKISVISEIEFAGRYSKAYMIGITGSNGKTTTAMWAYDLLKRSGLNVVLAGNVGTSMARELISGDPDIFVLELSSFQLDGMSGFKCDSSIITNITPDHLDRYDYKFENYVDAKFRILNNHEKGSVFIFNGHDKEIMNRLKYLKYPGHRCPFAFDDVYGEGACVNGPNVVFNTPRYHFSLPVADIALPGKHNLSNAMAAGLAALSAGASVEAVKAGLTDFSAVAHRLESVAEINGVMYINDSKATNIDSTWYALESMEKPVVWIAGGTDKGNDYSILEDLVLQKVKMLICLGVDNRKLLEFFGGKLPKIVEAKSMKEAVAEAARSVKAGDVVLLSPACASFDLFDNYVQRGNLFKEELNKLKG</sequence>
<name>A0A2U2BEB9_9BACT</name>
<evidence type="ECO:0000259" key="9">
    <source>
        <dbReference type="Pfam" id="PF02875"/>
    </source>
</evidence>
<dbReference type="Gene3D" id="3.90.190.20">
    <property type="entry name" value="Mur ligase, C-terminal domain"/>
    <property type="match status" value="1"/>
</dbReference>
<dbReference type="Gene3D" id="3.40.50.720">
    <property type="entry name" value="NAD(P)-binding Rossmann-like Domain"/>
    <property type="match status" value="1"/>
</dbReference>
<comment type="pathway">
    <text evidence="2 7 8">Cell wall biogenesis; peptidoglycan biosynthesis.</text>
</comment>
<dbReference type="GO" id="GO:0009252">
    <property type="term" value="P:peptidoglycan biosynthetic process"/>
    <property type="evidence" value="ECO:0007669"/>
    <property type="project" value="UniProtKB-UniRule"/>
</dbReference>
<keyword evidence="7 8" id="KW-0573">Peptidoglycan synthesis</keyword>
<keyword evidence="12" id="KW-1185">Reference proteome</keyword>
<evidence type="ECO:0000313" key="11">
    <source>
        <dbReference type="EMBL" id="PWE01409.1"/>
    </source>
</evidence>
<keyword evidence="5 7" id="KW-0547">Nucleotide-binding</keyword>
<keyword evidence="4 7" id="KW-0436">Ligase</keyword>
<dbReference type="InterPro" id="IPR005762">
    <property type="entry name" value="MurD"/>
</dbReference>
<dbReference type="InterPro" id="IPR036615">
    <property type="entry name" value="Mur_ligase_C_dom_sf"/>
</dbReference>
<evidence type="ECO:0000259" key="10">
    <source>
        <dbReference type="Pfam" id="PF08245"/>
    </source>
</evidence>
<dbReference type="Gene3D" id="3.40.1190.10">
    <property type="entry name" value="Mur-like, catalytic domain"/>
    <property type="match status" value="1"/>
</dbReference>
<keyword evidence="6 7" id="KW-0067">ATP-binding</keyword>
<keyword evidence="7 8" id="KW-0131">Cell cycle</keyword>
<comment type="caution">
    <text evidence="11">The sequence shown here is derived from an EMBL/GenBank/DDBJ whole genome shotgun (WGS) entry which is preliminary data.</text>
</comment>
<comment type="similarity">
    <text evidence="7">Belongs to the MurCDEF family.</text>
</comment>